<feature type="compositionally biased region" description="Acidic residues" evidence="2">
    <location>
        <begin position="1594"/>
        <end position="1609"/>
    </location>
</feature>
<evidence type="ECO:0000313" key="3">
    <source>
        <dbReference type="EMBL" id="EPQ50374.1"/>
    </source>
</evidence>
<feature type="compositionally biased region" description="Polar residues" evidence="2">
    <location>
        <begin position="1621"/>
        <end position="1632"/>
    </location>
</feature>
<evidence type="ECO:0000313" key="4">
    <source>
        <dbReference type="Proteomes" id="UP000030669"/>
    </source>
</evidence>
<dbReference type="Proteomes" id="UP000030669">
    <property type="component" value="Unassembled WGS sequence"/>
</dbReference>
<feature type="compositionally biased region" description="Polar residues" evidence="2">
    <location>
        <begin position="1185"/>
        <end position="1195"/>
    </location>
</feature>
<feature type="compositionally biased region" description="Low complexity" evidence="2">
    <location>
        <begin position="1487"/>
        <end position="1507"/>
    </location>
</feature>
<feature type="region of interest" description="Disordered" evidence="2">
    <location>
        <begin position="1"/>
        <end position="45"/>
    </location>
</feature>
<feature type="region of interest" description="Disordered" evidence="2">
    <location>
        <begin position="1379"/>
        <end position="1419"/>
    </location>
</feature>
<feature type="compositionally biased region" description="Acidic residues" evidence="2">
    <location>
        <begin position="1135"/>
        <end position="1146"/>
    </location>
</feature>
<sequence length="1694" mass="186569">MTTPEPQAVESPETKQKEEKQMPMSEQSVCVQGPGPAGHGQRLNRRNSGIGVARHSGELRTECMQVTQDASLPDAVIGVRQVDAADCSFKVQEQRDPISHLPVAQVSRGTQLLAGRRRQRALEQLLLEVAQECLSARDAESERDEETAHADIWTVNRETDGLTCRLRSINLSAIAATPRGCLMVVERRQGHASPDFSSNRYIEMAPKASNKTTKVPKRLKDLDGPLSEQFINDLSNIRTVQNNSLVGFGKADITDGLLEYGTINPRSANEVVVQQIAEELVAAGIAPGEEHVVPILIDSPDDIEIAHPGKLWPVGVTTAEDAGLTEGVDYAHDFIRRPSGLAQRYPSNAVKNPLDHLPLARFKKVAFPGGGNHRQLALRLARAWLAELINDCIEIINSAQEGSKAKNKATKEQVAKAEARLAGWKMRQEELAAWPVVIYEKKYWNSTVQQVTLASNRKFSEQAETANEAAITLLKLMADAKRLNKTQDDLRDRMNYQFRNDARFRRTFNSPLLMKPTLALSLYPAYLHTKSLDFLWLNANCMVAQKPDVAIAGSGFYITALEQAVVMLDDLCCDVEWNSDPQHILQMATVRRLKQKKRRTDEDEERLAVTEAAVATFKQKIRRSNRTVNHYVITNDILDIIDDAYVKHIRPHFQKYWWTFADPQDEDYEAVKTSQKLYIEDIIGKLPDRMKSAPTGDPASMRSGERTYGFFAERLRFVCGGDHDDRPFLPLWCSSLQQDVAAAFDPLALAVTEIINELDNMFWDETVTAGSNDNSARDPSYAMIYFLKARNVTDDGVRQFMQFLLIHRSNLLVAIQSIVKPHSVAILKSFQKAARNERLKELPEVDRNIISEYIGHLAPVFEKAHSRTVMDALFDDLVDGVKNAVRTTPALAIAYQTAYRPTSKLAGKKLFTQLMEIALAFRFLRLGMHNILTSIIPGWFWPDCLPSVPFPTNLVDPAFKLPPRTRVVFSNDDRKYEDIQKAWLKLRHDLERCPLLWSVPDFTKRAKATGMNMALAGHTASWLKRVWVQSHTAAMLPFVPDCPEIGFQAGLSGTSKAADDDEPTQSDVDNQEYIPVTGPGLDSEDDSNAAVRDDRRKTLRQRKGKDTHDGGEKTRNRAATGKTDKGKGRALPEQDQTEGEDVEEDREAGPATGDDDDIQDVVMREPSPGAAGPSAAAQQLKRGRSSTNESRSSGKSPRHHRKKARNIDAQSSDDERESALPRRPVPKRAYGKHSKGQRASLEPFALSRRDHSQERPASDMLVVDLPRLRVGQTSAYAPLSNAAAGDSSDEDHTARPSSMQDMPMSRRPEDIVNTAVADDRAGLAIKKELVDDPSLLSGADRDWRIASHIISSQANPIDLTGDVADAATTASRRNLVEPSQDIVPETSQAQSPALASQLSEFPESSQLEPGAALSQISDVPNLSQARGGIRLSQDSFGGWSSQGFSTQESIQSSSRDFSGASSAASPAAQLDPRSPTLYKALLPPGQRSSSSRAATGGGSVATATASRVPPVAESWLASRPRSQAPKYDYFGLASATQASSSADELTAGEQQPRPPSSSPPPLPPHQEASPPSSQPSRAHAHRPAFNQQRPLQDLPEDEIPYFPPDEIEPEQQPTRHEAGQRHSSLPPATSVTPAPPERPATALRTRSASRQRSIAPQTAGHTLGQYARPSTRSATRATSAQPEAGSSKGKGRAR</sequence>
<dbReference type="EMBL" id="KB469317">
    <property type="protein sequence ID" value="EPQ50374.1"/>
    <property type="molecule type" value="Genomic_DNA"/>
</dbReference>
<keyword evidence="4" id="KW-1185">Reference proteome</keyword>
<feature type="coiled-coil region" evidence="1">
    <location>
        <begin position="400"/>
        <end position="427"/>
    </location>
</feature>
<feature type="compositionally biased region" description="Basic residues" evidence="2">
    <location>
        <begin position="1224"/>
        <end position="1236"/>
    </location>
</feature>
<protein>
    <submittedName>
        <fullName evidence="3">Uncharacterized protein</fullName>
    </submittedName>
</protein>
<feature type="region of interest" description="Disordered" evidence="2">
    <location>
        <begin position="1276"/>
        <end position="1307"/>
    </location>
</feature>
<feature type="compositionally biased region" description="Polar residues" evidence="2">
    <location>
        <begin position="1668"/>
        <end position="1681"/>
    </location>
</feature>
<name>S7RD70_GLOTA</name>
<dbReference type="KEGG" id="gtr:GLOTRDRAFT_97093"/>
<dbReference type="RefSeq" id="XP_007871208.1">
    <property type="nucleotide sequence ID" value="XM_007873017.1"/>
</dbReference>
<feature type="compositionally biased region" description="Basic and acidic residues" evidence="2">
    <location>
        <begin position="12"/>
        <end position="21"/>
    </location>
</feature>
<feature type="region of interest" description="Disordered" evidence="2">
    <location>
        <begin position="1052"/>
        <end position="1264"/>
    </location>
</feature>
<feature type="compositionally biased region" description="Basic and acidic residues" evidence="2">
    <location>
        <begin position="1104"/>
        <end position="1115"/>
    </location>
</feature>
<organism evidence="3 4">
    <name type="scientific">Gloeophyllum trabeum (strain ATCC 11539 / FP-39264 / Madison 617)</name>
    <name type="common">Brown rot fungus</name>
    <dbReference type="NCBI Taxonomy" id="670483"/>
    <lineage>
        <taxon>Eukaryota</taxon>
        <taxon>Fungi</taxon>
        <taxon>Dikarya</taxon>
        <taxon>Basidiomycota</taxon>
        <taxon>Agaricomycotina</taxon>
        <taxon>Agaricomycetes</taxon>
        <taxon>Gloeophyllales</taxon>
        <taxon>Gloeophyllaceae</taxon>
        <taxon>Gloeophyllum</taxon>
    </lineage>
</organism>
<feature type="compositionally biased region" description="Polar residues" evidence="2">
    <location>
        <begin position="1433"/>
        <end position="1451"/>
    </location>
</feature>
<gene>
    <name evidence="3" type="ORF">GLOTRDRAFT_97093</name>
</gene>
<keyword evidence="1" id="KW-0175">Coiled coil</keyword>
<evidence type="ECO:0000256" key="2">
    <source>
        <dbReference type="SAM" id="MobiDB-lite"/>
    </source>
</evidence>
<accession>S7RD70</accession>
<feature type="compositionally biased region" description="Polar residues" evidence="2">
    <location>
        <begin position="1644"/>
        <end position="1660"/>
    </location>
</feature>
<dbReference type="GeneID" id="19309948"/>
<evidence type="ECO:0000256" key="1">
    <source>
        <dbReference type="SAM" id="Coils"/>
    </source>
</evidence>
<feature type="compositionally biased region" description="Pro residues" evidence="2">
    <location>
        <begin position="1552"/>
        <end position="1564"/>
    </location>
</feature>
<dbReference type="HOGENOM" id="CLU_241074_0_0_1"/>
<feature type="compositionally biased region" description="Basic and acidic residues" evidence="2">
    <location>
        <begin position="1247"/>
        <end position="1257"/>
    </location>
</feature>
<proteinExistence type="predicted"/>
<feature type="compositionally biased region" description="Low complexity" evidence="2">
    <location>
        <begin position="1166"/>
        <end position="1177"/>
    </location>
</feature>
<feature type="region of interest" description="Disordered" evidence="2">
    <location>
        <begin position="1433"/>
        <end position="1523"/>
    </location>
</feature>
<feature type="compositionally biased region" description="Low complexity" evidence="2">
    <location>
        <begin position="1452"/>
        <end position="1468"/>
    </location>
</feature>
<feature type="compositionally biased region" description="Polar residues" evidence="2">
    <location>
        <begin position="1385"/>
        <end position="1407"/>
    </location>
</feature>
<feature type="region of interest" description="Disordered" evidence="2">
    <location>
        <begin position="1535"/>
        <end position="1694"/>
    </location>
</feature>
<reference evidence="3 4" key="1">
    <citation type="journal article" date="2012" name="Science">
        <title>The Paleozoic origin of enzymatic lignin decomposition reconstructed from 31 fungal genomes.</title>
        <authorList>
            <person name="Floudas D."/>
            <person name="Binder M."/>
            <person name="Riley R."/>
            <person name="Barry K."/>
            <person name="Blanchette R.A."/>
            <person name="Henrissat B."/>
            <person name="Martinez A.T."/>
            <person name="Otillar R."/>
            <person name="Spatafora J.W."/>
            <person name="Yadav J.S."/>
            <person name="Aerts A."/>
            <person name="Benoit I."/>
            <person name="Boyd A."/>
            <person name="Carlson A."/>
            <person name="Copeland A."/>
            <person name="Coutinho P.M."/>
            <person name="de Vries R.P."/>
            <person name="Ferreira P."/>
            <person name="Findley K."/>
            <person name="Foster B."/>
            <person name="Gaskell J."/>
            <person name="Glotzer D."/>
            <person name="Gorecki P."/>
            <person name="Heitman J."/>
            <person name="Hesse C."/>
            <person name="Hori C."/>
            <person name="Igarashi K."/>
            <person name="Jurgens J.A."/>
            <person name="Kallen N."/>
            <person name="Kersten P."/>
            <person name="Kohler A."/>
            <person name="Kuees U."/>
            <person name="Kumar T.K.A."/>
            <person name="Kuo A."/>
            <person name="LaButti K."/>
            <person name="Larrondo L.F."/>
            <person name="Lindquist E."/>
            <person name="Ling A."/>
            <person name="Lombard V."/>
            <person name="Lucas S."/>
            <person name="Lundell T."/>
            <person name="Martin R."/>
            <person name="McLaughlin D.J."/>
            <person name="Morgenstern I."/>
            <person name="Morin E."/>
            <person name="Murat C."/>
            <person name="Nagy L.G."/>
            <person name="Nolan M."/>
            <person name="Ohm R.A."/>
            <person name="Patyshakuliyeva A."/>
            <person name="Rokas A."/>
            <person name="Ruiz-Duenas F.J."/>
            <person name="Sabat G."/>
            <person name="Salamov A."/>
            <person name="Samejima M."/>
            <person name="Schmutz J."/>
            <person name="Slot J.C."/>
            <person name="St John F."/>
            <person name="Stenlid J."/>
            <person name="Sun H."/>
            <person name="Sun S."/>
            <person name="Syed K."/>
            <person name="Tsang A."/>
            <person name="Wiebenga A."/>
            <person name="Young D."/>
            <person name="Pisabarro A."/>
            <person name="Eastwood D.C."/>
            <person name="Martin F."/>
            <person name="Cullen D."/>
            <person name="Grigoriev I.V."/>
            <person name="Hibbett D.S."/>
        </authorList>
    </citation>
    <scope>NUCLEOTIDE SEQUENCE [LARGE SCALE GENOMIC DNA]</scope>
    <source>
        <strain evidence="3 4">ATCC 11539</strain>
    </source>
</reference>
<feature type="compositionally biased region" description="Basic and acidic residues" evidence="2">
    <location>
        <begin position="1122"/>
        <end position="1132"/>
    </location>
</feature>